<dbReference type="Proteomes" id="UP001152622">
    <property type="component" value="Chromosome 9"/>
</dbReference>
<protein>
    <submittedName>
        <fullName evidence="1">Uncharacterized protein</fullName>
    </submittedName>
</protein>
<sequence>MERQSKHRLGLAVLSRGRAVVSGCFLGCRRSRPQRVFTQSNSSKVPREDFWAERESQIALSDPSKWNITARNGAVPACGGVEEPDLPRPACQDVLPVLRVERQACAETLSGRR</sequence>
<dbReference type="AlphaFoldDB" id="A0A9Q1IR41"/>
<comment type="caution">
    <text evidence="1">The sequence shown here is derived from an EMBL/GenBank/DDBJ whole genome shotgun (WGS) entry which is preliminary data.</text>
</comment>
<proteinExistence type="predicted"/>
<gene>
    <name evidence="1" type="ORF">SKAU_G00252810</name>
</gene>
<name>A0A9Q1IR41_SYNKA</name>
<evidence type="ECO:0000313" key="1">
    <source>
        <dbReference type="EMBL" id="KAJ8350151.1"/>
    </source>
</evidence>
<reference evidence="1" key="1">
    <citation type="journal article" date="2023" name="Science">
        <title>Genome structures resolve the early diversification of teleost fishes.</title>
        <authorList>
            <person name="Parey E."/>
            <person name="Louis A."/>
            <person name="Montfort J."/>
            <person name="Bouchez O."/>
            <person name="Roques C."/>
            <person name="Iampietro C."/>
            <person name="Lluch J."/>
            <person name="Castinel A."/>
            <person name="Donnadieu C."/>
            <person name="Desvignes T."/>
            <person name="Floi Bucao C."/>
            <person name="Jouanno E."/>
            <person name="Wen M."/>
            <person name="Mejri S."/>
            <person name="Dirks R."/>
            <person name="Jansen H."/>
            <person name="Henkel C."/>
            <person name="Chen W.J."/>
            <person name="Zahm M."/>
            <person name="Cabau C."/>
            <person name="Klopp C."/>
            <person name="Thompson A.W."/>
            <person name="Robinson-Rechavi M."/>
            <person name="Braasch I."/>
            <person name="Lecointre G."/>
            <person name="Bobe J."/>
            <person name="Postlethwait J.H."/>
            <person name="Berthelot C."/>
            <person name="Roest Crollius H."/>
            <person name="Guiguen Y."/>
        </authorList>
    </citation>
    <scope>NUCLEOTIDE SEQUENCE</scope>
    <source>
        <strain evidence="1">WJC10195</strain>
    </source>
</reference>
<dbReference type="EMBL" id="JAINUF010000009">
    <property type="protein sequence ID" value="KAJ8350151.1"/>
    <property type="molecule type" value="Genomic_DNA"/>
</dbReference>
<evidence type="ECO:0000313" key="2">
    <source>
        <dbReference type="Proteomes" id="UP001152622"/>
    </source>
</evidence>
<accession>A0A9Q1IR41</accession>
<organism evidence="1 2">
    <name type="scientific">Synaphobranchus kaupii</name>
    <name type="common">Kaup's arrowtooth eel</name>
    <dbReference type="NCBI Taxonomy" id="118154"/>
    <lineage>
        <taxon>Eukaryota</taxon>
        <taxon>Metazoa</taxon>
        <taxon>Chordata</taxon>
        <taxon>Craniata</taxon>
        <taxon>Vertebrata</taxon>
        <taxon>Euteleostomi</taxon>
        <taxon>Actinopterygii</taxon>
        <taxon>Neopterygii</taxon>
        <taxon>Teleostei</taxon>
        <taxon>Anguilliformes</taxon>
        <taxon>Synaphobranchidae</taxon>
        <taxon>Synaphobranchus</taxon>
    </lineage>
</organism>
<keyword evidence="2" id="KW-1185">Reference proteome</keyword>